<evidence type="ECO:0000313" key="2">
    <source>
        <dbReference type="Proteomes" id="UP000479710"/>
    </source>
</evidence>
<evidence type="ECO:0000313" key="1">
    <source>
        <dbReference type="EMBL" id="KAF0913411.1"/>
    </source>
</evidence>
<sequence length="94" mass="9625">MGLREGSPWAGSSGVGVGRRGDVEVNLAVGGGDDSTPAASGSQKFEKIASVVCSDVKIKTSQKRTSPVSGLPCSWRWRRGGEADGDTPVVFGCA</sequence>
<name>A0A6G1DLX6_9ORYZ</name>
<keyword evidence="2" id="KW-1185">Reference proteome</keyword>
<comment type="caution">
    <text evidence="1">The sequence shown here is derived from an EMBL/GenBank/DDBJ whole genome shotgun (WGS) entry which is preliminary data.</text>
</comment>
<protein>
    <submittedName>
        <fullName evidence="1">Uncharacterized protein</fullName>
    </submittedName>
</protein>
<organism evidence="1 2">
    <name type="scientific">Oryza meyeriana var. granulata</name>
    <dbReference type="NCBI Taxonomy" id="110450"/>
    <lineage>
        <taxon>Eukaryota</taxon>
        <taxon>Viridiplantae</taxon>
        <taxon>Streptophyta</taxon>
        <taxon>Embryophyta</taxon>
        <taxon>Tracheophyta</taxon>
        <taxon>Spermatophyta</taxon>
        <taxon>Magnoliopsida</taxon>
        <taxon>Liliopsida</taxon>
        <taxon>Poales</taxon>
        <taxon>Poaceae</taxon>
        <taxon>BOP clade</taxon>
        <taxon>Oryzoideae</taxon>
        <taxon>Oryzeae</taxon>
        <taxon>Oryzinae</taxon>
        <taxon>Oryza</taxon>
        <taxon>Oryza meyeriana</taxon>
    </lineage>
</organism>
<dbReference type="AlphaFoldDB" id="A0A6G1DLX6"/>
<accession>A0A6G1DLX6</accession>
<gene>
    <name evidence="1" type="ORF">E2562_022198</name>
</gene>
<dbReference type="Proteomes" id="UP000479710">
    <property type="component" value="Unassembled WGS sequence"/>
</dbReference>
<reference evidence="1 2" key="1">
    <citation type="submission" date="2019-11" db="EMBL/GenBank/DDBJ databases">
        <title>Whole genome sequence of Oryza granulata.</title>
        <authorList>
            <person name="Li W."/>
        </authorList>
    </citation>
    <scope>NUCLEOTIDE SEQUENCE [LARGE SCALE GENOMIC DNA]</scope>
    <source>
        <strain evidence="2">cv. Menghai</strain>
        <tissue evidence="1">Leaf</tissue>
    </source>
</reference>
<proteinExistence type="predicted"/>
<dbReference type="EMBL" id="SPHZ02000006">
    <property type="protein sequence ID" value="KAF0913411.1"/>
    <property type="molecule type" value="Genomic_DNA"/>
</dbReference>